<comment type="caution">
    <text evidence="1">The sequence shown here is derived from an EMBL/GenBank/DDBJ whole genome shotgun (WGS) entry which is preliminary data.</text>
</comment>
<gene>
    <name evidence="1" type="ORF">OKA05_24900</name>
</gene>
<sequence>MKERHRPATPKPESALITDEEIRRYALSLSSLIGGTGGKLQFVLPVETETCGFYRIVITR</sequence>
<protein>
    <submittedName>
        <fullName evidence="1">Uncharacterized protein</fullName>
    </submittedName>
</protein>
<evidence type="ECO:0000313" key="1">
    <source>
        <dbReference type="EMBL" id="MCW1925821.1"/>
    </source>
</evidence>
<dbReference type="EMBL" id="JAPDDT010000017">
    <property type="protein sequence ID" value="MCW1925821.1"/>
    <property type="molecule type" value="Genomic_DNA"/>
</dbReference>
<reference evidence="1 2" key="1">
    <citation type="submission" date="2022-10" db="EMBL/GenBank/DDBJ databases">
        <title>Luteolibacter arcticus strain CCTCC AB 2014275, whole genome shotgun sequencing project.</title>
        <authorList>
            <person name="Zhao G."/>
            <person name="Shen L."/>
        </authorList>
    </citation>
    <scope>NUCLEOTIDE SEQUENCE [LARGE SCALE GENOMIC DNA]</scope>
    <source>
        <strain evidence="1 2">CCTCC AB 2014275</strain>
    </source>
</reference>
<name>A0ABT3GQL7_9BACT</name>
<proteinExistence type="predicted"/>
<accession>A0ABT3GQL7</accession>
<dbReference type="RefSeq" id="WP_264489928.1">
    <property type="nucleotide sequence ID" value="NZ_JAPDDT010000017.1"/>
</dbReference>
<dbReference type="Proteomes" id="UP001320876">
    <property type="component" value="Unassembled WGS sequence"/>
</dbReference>
<evidence type="ECO:0000313" key="2">
    <source>
        <dbReference type="Proteomes" id="UP001320876"/>
    </source>
</evidence>
<organism evidence="1 2">
    <name type="scientific">Luteolibacter arcticus</name>
    <dbReference type="NCBI Taxonomy" id="1581411"/>
    <lineage>
        <taxon>Bacteria</taxon>
        <taxon>Pseudomonadati</taxon>
        <taxon>Verrucomicrobiota</taxon>
        <taxon>Verrucomicrobiia</taxon>
        <taxon>Verrucomicrobiales</taxon>
        <taxon>Verrucomicrobiaceae</taxon>
        <taxon>Luteolibacter</taxon>
    </lineage>
</organism>
<keyword evidence="2" id="KW-1185">Reference proteome</keyword>